<dbReference type="GeneID" id="20803897"/>
<reference evidence="1" key="1">
    <citation type="submission" date="2013-12" db="EMBL/GenBank/DDBJ databases">
        <title>The Genome Sequence of Aphanomyces astaci APO3.</title>
        <authorList>
            <consortium name="The Broad Institute Genomics Platform"/>
            <person name="Russ C."/>
            <person name="Tyler B."/>
            <person name="van West P."/>
            <person name="Dieguez-Uribeondo J."/>
            <person name="Young S.K."/>
            <person name="Zeng Q."/>
            <person name="Gargeya S."/>
            <person name="Fitzgerald M."/>
            <person name="Abouelleil A."/>
            <person name="Alvarado L."/>
            <person name="Chapman S.B."/>
            <person name="Gainer-Dewar J."/>
            <person name="Goldberg J."/>
            <person name="Griggs A."/>
            <person name="Gujja S."/>
            <person name="Hansen M."/>
            <person name="Howarth C."/>
            <person name="Imamovic A."/>
            <person name="Ireland A."/>
            <person name="Larimer J."/>
            <person name="McCowan C."/>
            <person name="Murphy C."/>
            <person name="Pearson M."/>
            <person name="Poon T.W."/>
            <person name="Priest M."/>
            <person name="Roberts A."/>
            <person name="Saif S."/>
            <person name="Shea T."/>
            <person name="Sykes S."/>
            <person name="Wortman J."/>
            <person name="Nusbaum C."/>
            <person name="Birren B."/>
        </authorList>
    </citation>
    <scope>NUCLEOTIDE SEQUENCE [LARGE SCALE GENOMIC DNA]</scope>
    <source>
        <strain evidence="1">APO3</strain>
    </source>
</reference>
<name>W4H5H1_APHAT</name>
<sequence length="105" mass="12121">MRKAIVIAFLRRWLIRRRLAKELFAKTDGVPLPHLRPQDTKVDVHPPWTAKTASMTLASGHLREENKGLTDFNNEAIDDYKQQWEATPQVLLLELAPSLRCLYPC</sequence>
<dbReference type="VEuPathDB" id="FungiDB:H257_01901"/>
<evidence type="ECO:0000313" key="1">
    <source>
        <dbReference type="EMBL" id="ETV86846.1"/>
    </source>
</evidence>
<dbReference type="AlphaFoldDB" id="W4H5H1"/>
<dbReference type="EMBL" id="KI913116">
    <property type="protein sequence ID" value="ETV86846.1"/>
    <property type="molecule type" value="Genomic_DNA"/>
</dbReference>
<organism evidence="1">
    <name type="scientific">Aphanomyces astaci</name>
    <name type="common">Crayfish plague agent</name>
    <dbReference type="NCBI Taxonomy" id="112090"/>
    <lineage>
        <taxon>Eukaryota</taxon>
        <taxon>Sar</taxon>
        <taxon>Stramenopiles</taxon>
        <taxon>Oomycota</taxon>
        <taxon>Saprolegniomycetes</taxon>
        <taxon>Saprolegniales</taxon>
        <taxon>Verrucalvaceae</taxon>
        <taxon>Aphanomyces</taxon>
    </lineage>
</organism>
<protein>
    <submittedName>
        <fullName evidence="1">Uncharacterized protein</fullName>
    </submittedName>
</protein>
<gene>
    <name evidence="1" type="ORF">H257_01901</name>
</gene>
<proteinExistence type="predicted"/>
<dbReference type="RefSeq" id="XP_009823645.1">
    <property type="nucleotide sequence ID" value="XM_009825343.1"/>
</dbReference>
<accession>W4H5H1</accession>